<evidence type="ECO:0000256" key="1">
    <source>
        <dbReference type="SAM" id="MobiDB-lite"/>
    </source>
</evidence>
<reference evidence="3 4" key="1">
    <citation type="submission" date="2018-09" db="EMBL/GenBank/DDBJ databases">
        <authorList>
            <person name="Li J."/>
        </authorList>
    </citation>
    <scope>NUCLEOTIDE SEQUENCE [LARGE SCALE GENOMIC DNA]</scope>
    <source>
        <strain evidence="3 4">2129</strain>
    </source>
</reference>
<proteinExistence type="predicted"/>
<dbReference type="PROSITE" id="PS51318">
    <property type="entry name" value="TAT"/>
    <property type="match status" value="1"/>
</dbReference>
<dbReference type="Gene3D" id="3.40.190.120">
    <property type="entry name" value="Osmoprotection protein (prox), domain 2"/>
    <property type="match status" value="1"/>
</dbReference>
<dbReference type="Proteomes" id="UP000273001">
    <property type="component" value="Chromosome"/>
</dbReference>
<protein>
    <submittedName>
        <fullName evidence="3">ABC transporter substrate-binding protein</fullName>
    </submittedName>
</protein>
<keyword evidence="4" id="KW-1185">Reference proteome</keyword>
<evidence type="ECO:0000313" key="3">
    <source>
        <dbReference type="EMBL" id="AYD90128.1"/>
    </source>
</evidence>
<dbReference type="CDD" id="cd13606">
    <property type="entry name" value="PBP2_ProX_like"/>
    <property type="match status" value="1"/>
</dbReference>
<gene>
    <name evidence="3" type="ORF">D5R93_09175</name>
</gene>
<sequence length="332" mass="34182">MTTSPGTGASSLPGPVPASTEPAVRSAVSRRRLLGGGGLLAATAVLSACSDSDPLAGGTGASAPGDGTVVVGSQQSDSNEIIAELYAQAMEDAGLTVSREYRISQRETYLSELESASVTVIPEYSGNLLQFYDSQTTAGDAQAVQEALPGVLPEGLMVLEAAQASDQDSYTVTRDFAQEHSLTSIGDLATLGRTVSVAANSEFEERPYGPEGAKEIYGVDVQVQPVEDSGGPMTLAALLDGSVDVADIYTADPAIEANDLVVLEDPEGLILPQNVIPLVASSLPQAAVDAINAVSALLTTEELRALTTRSRDEQLGSDVIASSWLADKGLVA</sequence>
<evidence type="ECO:0000259" key="2">
    <source>
        <dbReference type="Pfam" id="PF04069"/>
    </source>
</evidence>
<dbReference type="InterPro" id="IPR006311">
    <property type="entry name" value="TAT_signal"/>
</dbReference>
<feature type="domain" description="ABC-type glycine betaine transport system substrate-binding" evidence="2">
    <location>
        <begin position="68"/>
        <end position="326"/>
    </location>
</feature>
<dbReference type="RefSeq" id="WP_120204842.1">
    <property type="nucleotide sequence ID" value="NZ_CP032514.1"/>
</dbReference>
<dbReference type="SUPFAM" id="SSF53850">
    <property type="entry name" value="Periplasmic binding protein-like II"/>
    <property type="match status" value="1"/>
</dbReference>
<evidence type="ECO:0000313" key="4">
    <source>
        <dbReference type="Proteomes" id="UP000273001"/>
    </source>
</evidence>
<accession>A0ABM6Z4P3</accession>
<dbReference type="EMBL" id="CP032514">
    <property type="protein sequence ID" value="AYD90128.1"/>
    <property type="molecule type" value="Genomic_DNA"/>
</dbReference>
<name>A0ABM6Z4P3_9ACTO</name>
<organism evidence="3 4">
    <name type="scientific">Actinomyces lilanjuaniae</name>
    <dbReference type="NCBI Taxonomy" id="2321394"/>
    <lineage>
        <taxon>Bacteria</taxon>
        <taxon>Bacillati</taxon>
        <taxon>Actinomycetota</taxon>
        <taxon>Actinomycetes</taxon>
        <taxon>Actinomycetales</taxon>
        <taxon>Actinomycetaceae</taxon>
        <taxon>Actinomyces</taxon>
    </lineage>
</organism>
<dbReference type="InterPro" id="IPR007210">
    <property type="entry name" value="ABC_Gly_betaine_transp_sub-bd"/>
</dbReference>
<feature type="compositionally biased region" description="Polar residues" evidence="1">
    <location>
        <begin position="1"/>
        <end position="10"/>
    </location>
</feature>
<feature type="region of interest" description="Disordered" evidence="1">
    <location>
        <begin position="1"/>
        <end position="27"/>
    </location>
</feature>
<dbReference type="Pfam" id="PF04069">
    <property type="entry name" value="OpuAC"/>
    <property type="match status" value="1"/>
</dbReference>
<dbReference type="Gene3D" id="3.40.190.10">
    <property type="entry name" value="Periplasmic binding protein-like II"/>
    <property type="match status" value="1"/>
</dbReference>